<comment type="similarity">
    <text evidence="16">Belongs to the TrpF family.</text>
</comment>
<dbReference type="eggNOG" id="COG0134">
    <property type="taxonomic scope" value="Bacteria"/>
</dbReference>
<keyword evidence="13" id="KW-0456">Lyase</keyword>
<evidence type="ECO:0000256" key="8">
    <source>
        <dbReference type="ARBA" id="ARBA00022605"/>
    </source>
</evidence>
<comment type="pathway">
    <text evidence="3 16">Amino-acid biosynthesis; L-tryptophan biosynthesis; L-tryptophan from chorismate: step 3/5.</text>
</comment>
<proteinExistence type="inferred from homology"/>
<dbReference type="GO" id="GO:0000162">
    <property type="term" value="P:L-tryptophan biosynthetic process"/>
    <property type="evidence" value="ECO:0007669"/>
    <property type="project" value="UniProtKB-UniRule"/>
</dbReference>
<dbReference type="STRING" id="883156.HMPREF9282_00501"/>
<keyword evidence="9" id="KW-0210">Decarboxylase</keyword>
<reference evidence="19 20" key="1">
    <citation type="submission" date="2012-09" db="EMBL/GenBank/DDBJ databases">
        <title>The Genome Sequence of Veillonella ratti ACS-216-V-COL6B.</title>
        <authorList>
            <consortium name="The Broad Institute Genome Sequencing Platform"/>
            <person name="Earl A."/>
            <person name="Ward D."/>
            <person name="Feldgarden M."/>
            <person name="Gevers D."/>
            <person name="Saerens B."/>
            <person name="Vaneechoutte M."/>
            <person name="Walker B."/>
            <person name="Young S.K."/>
            <person name="Zeng Q."/>
            <person name="Gargeya S."/>
            <person name="Fitzgerald M."/>
            <person name="Haas B."/>
            <person name="Abouelleil A."/>
            <person name="Alvarado L."/>
            <person name="Arachchi H.M."/>
            <person name="Berlin A."/>
            <person name="Chapman S.B."/>
            <person name="Goldberg J."/>
            <person name="Griggs A."/>
            <person name="Gujja S."/>
            <person name="Hansen M."/>
            <person name="Howarth C."/>
            <person name="Imamovic A."/>
            <person name="Larimer J."/>
            <person name="McCowen C."/>
            <person name="Montmayeur A."/>
            <person name="Murphy C."/>
            <person name="Neiman D."/>
            <person name="Pearson M."/>
            <person name="Priest M."/>
            <person name="Roberts A."/>
            <person name="Saif S."/>
            <person name="Shea T."/>
            <person name="Sisk P."/>
            <person name="Sykes S."/>
            <person name="Wortman J."/>
            <person name="Nusbaum C."/>
            <person name="Birren B."/>
        </authorList>
    </citation>
    <scope>NUCLEOTIDE SEQUENCE [LARGE SCALE GENOMIC DNA]</scope>
    <source>
        <strain evidence="19 20">ACS-216-V-Col6b</strain>
    </source>
</reference>
<dbReference type="UniPathway" id="UPA00035">
    <property type="reaction ID" value="UER00042"/>
</dbReference>
<dbReference type="GO" id="GO:0004640">
    <property type="term" value="F:phosphoribosylanthranilate isomerase activity"/>
    <property type="evidence" value="ECO:0007669"/>
    <property type="project" value="UniProtKB-UniRule"/>
</dbReference>
<dbReference type="PANTHER" id="PTHR22854:SF2">
    <property type="entry name" value="INDOLE-3-GLYCEROL-PHOSPHATE SYNTHASE"/>
    <property type="match status" value="1"/>
</dbReference>
<keyword evidence="12 16" id="KW-0413">Isomerase</keyword>
<name>K9D2A5_9FIRM</name>
<dbReference type="InterPro" id="IPR001240">
    <property type="entry name" value="PRAI_dom"/>
</dbReference>
<evidence type="ECO:0000256" key="5">
    <source>
        <dbReference type="ARBA" id="ARBA00007902"/>
    </source>
</evidence>
<dbReference type="InterPro" id="IPR011060">
    <property type="entry name" value="RibuloseP-bd_barrel"/>
</dbReference>
<evidence type="ECO:0000256" key="3">
    <source>
        <dbReference type="ARBA" id="ARBA00004664"/>
    </source>
</evidence>
<evidence type="ECO:0000256" key="6">
    <source>
        <dbReference type="ARBA" id="ARBA00008737"/>
    </source>
</evidence>
<comment type="similarity">
    <text evidence="7">In the C-terminal section; belongs to the TrpF family.</text>
</comment>
<dbReference type="InterPro" id="IPR045186">
    <property type="entry name" value="Indole-3-glycerol_P_synth"/>
</dbReference>
<evidence type="ECO:0000313" key="20">
    <source>
        <dbReference type="Proteomes" id="UP000009891"/>
    </source>
</evidence>
<evidence type="ECO:0000256" key="7">
    <source>
        <dbReference type="ARBA" id="ARBA00009847"/>
    </source>
</evidence>
<dbReference type="Proteomes" id="UP000009891">
    <property type="component" value="Unassembled WGS sequence"/>
</dbReference>
<evidence type="ECO:0000256" key="9">
    <source>
        <dbReference type="ARBA" id="ARBA00022793"/>
    </source>
</evidence>
<evidence type="ECO:0000313" key="19">
    <source>
        <dbReference type="EMBL" id="EKU78704.1"/>
    </source>
</evidence>
<keyword evidence="14" id="KW-0511">Multifunctional enzyme</keyword>
<dbReference type="HAMAP" id="MF_00135">
    <property type="entry name" value="PRAI"/>
    <property type="match status" value="1"/>
</dbReference>
<dbReference type="NCBIfam" id="NF001377">
    <property type="entry name" value="PRK00278.2-4"/>
    <property type="match status" value="1"/>
</dbReference>
<evidence type="ECO:0000256" key="15">
    <source>
        <dbReference type="ARBA" id="ARBA00025592"/>
    </source>
</evidence>
<evidence type="ECO:0000256" key="11">
    <source>
        <dbReference type="ARBA" id="ARBA00023141"/>
    </source>
</evidence>
<comment type="catalytic activity">
    <reaction evidence="1 16">
        <text>N-(5-phospho-beta-D-ribosyl)anthranilate = 1-(2-carboxyphenylamino)-1-deoxy-D-ribulose 5-phosphate</text>
        <dbReference type="Rhea" id="RHEA:21540"/>
        <dbReference type="ChEBI" id="CHEBI:18277"/>
        <dbReference type="ChEBI" id="CHEBI:58613"/>
        <dbReference type="EC" id="5.3.1.24"/>
    </reaction>
</comment>
<dbReference type="PROSITE" id="PS00614">
    <property type="entry name" value="IGPS"/>
    <property type="match status" value="1"/>
</dbReference>
<evidence type="ECO:0000256" key="1">
    <source>
        <dbReference type="ARBA" id="ARBA00001164"/>
    </source>
</evidence>
<dbReference type="CDD" id="cd00405">
    <property type="entry name" value="PRAI"/>
    <property type="match status" value="1"/>
</dbReference>
<dbReference type="InterPro" id="IPR013798">
    <property type="entry name" value="Indole-3-glycerol_P_synth_dom"/>
</dbReference>
<evidence type="ECO:0000256" key="16">
    <source>
        <dbReference type="HAMAP-Rule" id="MF_00135"/>
    </source>
</evidence>
<evidence type="ECO:0000256" key="10">
    <source>
        <dbReference type="ARBA" id="ARBA00022822"/>
    </source>
</evidence>
<dbReference type="Pfam" id="PF00218">
    <property type="entry name" value="IGPS"/>
    <property type="match status" value="1"/>
</dbReference>
<dbReference type="FunFam" id="3.20.20.70:FF:000024">
    <property type="entry name" value="Indole-3-glycerol phosphate synthase"/>
    <property type="match status" value="1"/>
</dbReference>
<keyword evidence="8 16" id="KW-0028">Amino-acid biosynthesis</keyword>
<dbReference type="EMBL" id="AHAF01000003">
    <property type="protein sequence ID" value="EKU78704.1"/>
    <property type="molecule type" value="Genomic_DNA"/>
</dbReference>
<protein>
    <recommendedName>
        <fullName evidence="16">N-(5'-phosphoribosyl)anthranilate isomerase</fullName>
        <shortName evidence="16">PRAI</shortName>
        <ecNumber evidence="16">5.3.1.24</ecNumber>
    </recommendedName>
</protein>
<keyword evidence="11 16" id="KW-0057">Aromatic amino acid biosynthesis</keyword>
<dbReference type="GO" id="GO:0004425">
    <property type="term" value="F:indole-3-glycerol-phosphate synthase activity"/>
    <property type="evidence" value="ECO:0007669"/>
    <property type="project" value="UniProtKB-EC"/>
</dbReference>
<keyword evidence="20" id="KW-1185">Reference proteome</keyword>
<dbReference type="Pfam" id="PF00697">
    <property type="entry name" value="PRAI"/>
    <property type="match status" value="1"/>
</dbReference>
<dbReference type="AlphaFoldDB" id="K9D2A5"/>
<dbReference type="eggNOG" id="COG0135">
    <property type="taxonomic scope" value="Bacteria"/>
</dbReference>
<feature type="domain" description="Indole-3-glycerol phosphate synthase" evidence="17">
    <location>
        <begin position="2"/>
        <end position="207"/>
    </location>
</feature>
<keyword evidence="10 16" id="KW-0822">Tryptophan biosynthesis</keyword>
<dbReference type="EC" id="5.3.1.24" evidence="16"/>
<evidence type="ECO:0000256" key="2">
    <source>
        <dbReference type="ARBA" id="ARBA00001633"/>
    </source>
</evidence>
<dbReference type="HOGENOM" id="CLU_007713_2_1_9"/>
<comment type="similarity">
    <text evidence="5">In the N-terminal section; belongs to the TrpC family.</text>
</comment>
<feature type="domain" description="N-(5'phosphoribosyl) anthranilate isomerase (PRAI)" evidence="18">
    <location>
        <begin position="217"/>
        <end position="414"/>
    </location>
</feature>
<evidence type="ECO:0000259" key="17">
    <source>
        <dbReference type="Pfam" id="PF00218"/>
    </source>
</evidence>
<evidence type="ECO:0000256" key="14">
    <source>
        <dbReference type="ARBA" id="ARBA00023268"/>
    </source>
</evidence>
<dbReference type="InterPro" id="IPR013785">
    <property type="entry name" value="Aldolase_TIM"/>
</dbReference>
<comment type="similarity">
    <text evidence="6">Belongs to the TrpC family.</text>
</comment>
<comment type="catalytic activity">
    <reaction evidence="2">
        <text>1-(2-carboxyphenylamino)-1-deoxy-D-ribulose 5-phosphate + H(+) = (1S,2R)-1-C-(indol-3-yl)glycerol 3-phosphate + CO2 + H2O</text>
        <dbReference type="Rhea" id="RHEA:23476"/>
        <dbReference type="ChEBI" id="CHEBI:15377"/>
        <dbReference type="ChEBI" id="CHEBI:15378"/>
        <dbReference type="ChEBI" id="CHEBI:16526"/>
        <dbReference type="ChEBI" id="CHEBI:58613"/>
        <dbReference type="ChEBI" id="CHEBI:58866"/>
        <dbReference type="EC" id="4.1.1.48"/>
    </reaction>
</comment>
<dbReference type="PANTHER" id="PTHR22854">
    <property type="entry name" value="TRYPTOPHAN BIOSYNTHESIS PROTEIN"/>
    <property type="match status" value="1"/>
</dbReference>
<dbReference type="PATRIC" id="fig|883156.3.peg.498"/>
<evidence type="ECO:0000256" key="4">
    <source>
        <dbReference type="ARBA" id="ARBA00004696"/>
    </source>
</evidence>
<comment type="caution">
    <text evidence="19">The sequence shown here is derived from an EMBL/GenBank/DDBJ whole genome shotgun (WGS) entry which is preliminary data.</text>
</comment>
<evidence type="ECO:0000256" key="13">
    <source>
        <dbReference type="ARBA" id="ARBA00023239"/>
    </source>
</evidence>
<accession>K9D2A5</accession>
<comment type="function">
    <text evidence="15">Bifunctional enzyme that catalyzes two sequential steps of tryptophan biosynthetic pathway. The first reaction is catalyzed by the isomerase, coded by the TrpF domain; the second reaction is catalyzed by the synthase, coded by the TrpC domain.</text>
</comment>
<evidence type="ECO:0000256" key="12">
    <source>
        <dbReference type="ARBA" id="ARBA00023235"/>
    </source>
</evidence>
<organism evidence="19 20">
    <name type="scientific">Veillonella seminalis ACS-216-V-Col6b</name>
    <dbReference type="NCBI Taxonomy" id="883156"/>
    <lineage>
        <taxon>Bacteria</taxon>
        <taxon>Bacillati</taxon>
        <taxon>Bacillota</taxon>
        <taxon>Negativicutes</taxon>
        <taxon>Veillonellales</taxon>
        <taxon>Veillonellaceae</taxon>
        <taxon>Veillonella</taxon>
    </lineage>
</organism>
<sequence>MNFICEVKKASPSKGVIAEDFPYLEIAKDYEKAGAAAISVLTEPKFFMGADEYLSDIAKTVAIPVLRKDFIIDSYQIYEAKVIGASTILLICAILSEAELQSFHDLAQSLGLACLVEAHSEEEIAKAMAVGARIIGVNNRDLRDFTVDINHSIRLRSLVPESVTFVSESGLNTAADIDVLRKNGITAALIGERFMRVVDKGKAIAELYGEVPPVVTKICGLKRSEDIEAINALPAELRPAYIGFVFAPGKRQITAATAQKLAAALVPGVKKAGVFVNESLATVAKLAETVPLDVIQLCGDETEADIKELRTLTKAKIWKAVQVATEADVARWRDSEADMLLFDTYVAGERGGSGRSFDWSVLKNVNRPFMLAGGLNSRNVARAVRIARPYGVDISSGVETDGYKDDRKIREFVTTVKTI</sequence>
<dbReference type="CDD" id="cd00331">
    <property type="entry name" value="IGPS"/>
    <property type="match status" value="1"/>
</dbReference>
<dbReference type="Gene3D" id="3.20.20.70">
    <property type="entry name" value="Aldolase class I"/>
    <property type="match status" value="2"/>
</dbReference>
<evidence type="ECO:0000259" key="18">
    <source>
        <dbReference type="Pfam" id="PF00697"/>
    </source>
</evidence>
<dbReference type="SUPFAM" id="SSF51366">
    <property type="entry name" value="Ribulose-phoshate binding barrel"/>
    <property type="match status" value="2"/>
</dbReference>
<dbReference type="InterPro" id="IPR001468">
    <property type="entry name" value="Indole-3-GlycerolPSynthase_CS"/>
</dbReference>
<gene>
    <name evidence="16" type="primary">trpF</name>
    <name evidence="19" type="ORF">HMPREF9282_00501</name>
</gene>
<comment type="pathway">
    <text evidence="4">Amino-acid biosynthesis; L-tryptophan biosynthesis; L-tryptophan from chorismate: step 4/5.</text>
</comment>